<dbReference type="Gene3D" id="3.40.50.620">
    <property type="entry name" value="HUPs"/>
    <property type="match status" value="1"/>
</dbReference>
<dbReference type="SUPFAM" id="SSF52402">
    <property type="entry name" value="Adenine nucleotide alpha hydrolases-like"/>
    <property type="match status" value="1"/>
</dbReference>
<evidence type="ECO:0000313" key="3">
    <source>
        <dbReference type="Proteomes" id="UP000605784"/>
    </source>
</evidence>
<dbReference type="CDD" id="cd00293">
    <property type="entry name" value="USP-like"/>
    <property type="match status" value="1"/>
</dbReference>
<dbReference type="InterPro" id="IPR006016">
    <property type="entry name" value="UspA"/>
</dbReference>
<organism evidence="2 3">
    <name type="scientific">Haloarcula pellucida</name>
    <dbReference type="NCBI Taxonomy" id="1427151"/>
    <lineage>
        <taxon>Archaea</taxon>
        <taxon>Methanobacteriati</taxon>
        <taxon>Methanobacteriota</taxon>
        <taxon>Stenosarchaea group</taxon>
        <taxon>Halobacteria</taxon>
        <taxon>Halobacteriales</taxon>
        <taxon>Haloarculaceae</taxon>
        <taxon>Haloarcula</taxon>
    </lineage>
</organism>
<keyword evidence="3" id="KW-1185">Reference proteome</keyword>
<dbReference type="RefSeq" id="WP_188994785.1">
    <property type="nucleotide sequence ID" value="NZ_BMOU01000001.1"/>
</dbReference>
<protein>
    <submittedName>
        <fullName evidence="2">Universal stress protein UspA</fullName>
    </submittedName>
</protein>
<comment type="caution">
    <text evidence="2">The sequence shown here is derived from an EMBL/GenBank/DDBJ whole genome shotgun (WGS) entry which is preliminary data.</text>
</comment>
<proteinExistence type="predicted"/>
<dbReference type="EMBL" id="BMOU01000001">
    <property type="protein sequence ID" value="GGN88428.1"/>
    <property type="molecule type" value="Genomic_DNA"/>
</dbReference>
<feature type="domain" description="UspA" evidence="1">
    <location>
        <begin position="2"/>
        <end position="143"/>
    </location>
</feature>
<accession>A0A830GJK2</accession>
<dbReference type="Proteomes" id="UP000605784">
    <property type="component" value="Unassembled WGS sequence"/>
</dbReference>
<reference evidence="2" key="2">
    <citation type="submission" date="2020-09" db="EMBL/GenBank/DDBJ databases">
        <authorList>
            <person name="Sun Q."/>
            <person name="Ohkuma M."/>
        </authorList>
    </citation>
    <scope>NUCLEOTIDE SEQUENCE</scope>
    <source>
        <strain evidence="2">JCM 17820</strain>
    </source>
</reference>
<dbReference type="AlphaFoldDB" id="A0A830GJK2"/>
<name>A0A830GJK2_9EURY</name>
<evidence type="ECO:0000313" key="2">
    <source>
        <dbReference type="EMBL" id="GGN88428.1"/>
    </source>
</evidence>
<reference evidence="2" key="1">
    <citation type="journal article" date="2014" name="Int. J. Syst. Evol. Microbiol.">
        <title>Complete genome sequence of Corynebacterium casei LMG S-19264T (=DSM 44701T), isolated from a smear-ripened cheese.</title>
        <authorList>
            <consortium name="US DOE Joint Genome Institute (JGI-PGF)"/>
            <person name="Walter F."/>
            <person name="Albersmeier A."/>
            <person name="Kalinowski J."/>
            <person name="Ruckert C."/>
        </authorList>
    </citation>
    <scope>NUCLEOTIDE SEQUENCE</scope>
    <source>
        <strain evidence="2">JCM 17820</strain>
    </source>
</reference>
<gene>
    <name evidence="2" type="ORF">GCM10009030_08130</name>
</gene>
<dbReference type="InterPro" id="IPR014729">
    <property type="entry name" value="Rossmann-like_a/b/a_fold"/>
</dbReference>
<sequence length="145" mass="15712">MTRALVVVEPEQQVLELLDVATDFARGSGSELLLFHVTDTFDSGAVRDKMRELTGVDHNYRAGIEGAESFATYLGEALLPEDVRFSVEGAFGNSADRIVAATEEFDCDHVFLTGRQRTPTGKAVFGDTTQDVILSVDVPVTLVMG</sequence>
<dbReference type="Pfam" id="PF00582">
    <property type="entry name" value="Usp"/>
    <property type="match status" value="1"/>
</dbReference>
<evidence type="ECO:0000259" key="1">
    <source>
        <dbReference type="Pfam" id="PF00582"/>
    </source>
</evidence>